<keyword evidence="2" id="KW-1185">Reference proteome</keyword>
<gene>
    <name evidence="1" type="ORF">CCAP1982_LOCUS13647</name>
</gene>
<reference evidence="1" key="1">
    <citation type="submission" date="2020-11" db="EMBL/GenBank/DDBJ databases">
        <authorList>
            <person name="Whitehead M."/>
        </authorList>
    </citation>
    <scope>NUCLEOTIDE SEQUENCE</scope>
    <source>
        <strain evidence="1">EGII</strain>
    </source>
</reference>
<organism evidence="1 2">
    <name type="scientific">Ceratitis capitata</name>
    <name type="common">Mediterranean fruit fly</name>
    <name type="synonym">Tephritis capitata</name>
    <dbReference type="NCBI Taxonomy" id="7213"/>
    <lineage>
        <taxon>Eukaryota</taxon>
        <taxon>Metazoa</taxon>
        <taxon>Ecdysozoa</taxon>
        <taxon>Arthropoda</taxon>
        <taxon>Hexapoda</taxon>
        <taxon>Insecta</taxon>
        <taxon>Pterygota</taxon>
        <taxon>Neoptera</taxon>
        <taxon>Endopterygota</taxon>
        <taxon>Diptera</taxon>
        <taxon>Brachycera</taxon>
        <taxon>Muscomorpha</taxon>
        <taxon>Tephritoidea</taxon>
        <taxon>Tephritidae</taxon>
        <taxon>Ceratitis</taxon>
        <taxon>Ceratitis</taxon>
    </lineage>
</organism>
<sequence>MAVNTSITIPHARLTPGATTWTHNIQSNVVHKAFPGCLLGASSTSDLRIAKNKYFLLLSQEFAYISVNKAPAEAPVCASNSDEYVPVYAGVVTVIRFRFREFATVVAWYSGFGIKSRVQASNGSQFASDFKHQLNFR</sequence>
<proteinExistence type="predicted"/>
<name>A0A811V2K7_CERCA</name>
<protein>
    <submittedName>
        <fullName evidence="1">(Mediterranean fruit fly) hypothetical protein</fullName>
    </submittedName>
</protein>
<dbReference type="EMBL" id="CAJHJT010000034">
    <property type="protein sequence ID" value="CAD7005290.1"/>
    <property type="molecule type" value="Genomic_DNA"/>
</dbReference>
<evidence type="ECO:0000313" key="1">
    <source>
        <dbReference type="EMBL" id="CAD7005290.1"/>
    </source>
</evidence>
<comment type="caution">
    <text evidence="1">The sequence shown here is derived from an EMBL/GenBank/DDBJ whole genome shotgun (WGS) entry which is preliminary data.</text>
</comment>
<evidence type="ECO:0000313" key="2">
    <source>
        <dbReference type="Proteomes" id="UP000606786"/>
    </source>
</evidence>
<dbReference type="AlphaFoldDB" id="A0A811V2K7"/>
<dbReference type="Proteomes" id="UP000606786">
    <property type="component" value="Unassembled WGS sequence"/>
</dbReference>
<accession>A0A811V2K7</accession>